<dbReference type="GO" id="GO:0004930">
    <property type="term" value="F:G protein-coupled receptor activity"/>
    <property type="evidence" value="ECO:0007669"/>
    <property type="project" value="InterPro"/>
</dbReference>
<feature type="domain" description="G-protein coupled receptors family 2 profile 2" evidence="12">
    <location>
        <begin position="292"/>
        <end position="536"/>
    </location>
</feature>
<dbReference type="Gene3D" id="2.60.220.50">
    <property type="match status" value="1"/>
</dbReference>
<name>A0A6P8IGW8_ACTTE</name>
<keyword evidence="6 10" id="KW-1133">Transmembrane helix</keyword>
<dbReference type="InterPro" id="IPR032471">
    <property type="entry name" value="AGRL2-4_GAIN_subdom_A"/>
</dbReference>
<evidence type="ECO:0000259" key="11">
    <source>
        <dbReference type="PROSITE" id="PS50221"/>
    </source>
</evidence>
<dbReference type="Pfam" id="PF00002">
    <property type="entry name" value="7tm_2"/>
    <property type="match status" value="1"/>
</dbReference>
<evidence type="ECO:0000313" key="14">
    <source>
        <dbReference type="RefSeq" id="XP_031566072.1"/>
    </source>
</evidence>
<dbReference type="PROSITE" id="PS50261">
    <property type="entry name" value="G_PROTEIN_RECEP_F2_4"/>
    <property type="match status" value="1"/>
</dbReference>
<dbReference type="KEGG" id="aten:116301192"/>
<dbReference type="GO" id="GO:0005886">
    <property type="term" value="C:plasma membrane"/>
    <property type="evidence" value="ECO:0007669"/>
    <property type="project" value="UniProtKB-SubCell"/>
</dbReference>
<feature type="transmembrane region" description="Helical" evidence="10">
    <location>
        <begin position="512"/>
        <end position="535"/>
    </location>
</feature>
<dbReference type="GO" id="GO:0007166">
    <property type="term" value="P:cell surface receptor signaling pathway"/>
    <property type="evidence" value="ECO:0007669"/>
    <property type="project" value="InterPro"/>
</dbReference>
<keyword evidence="4 10" id="KW-0812">Transmembrane</keyword>
<feature type="transmembrane region" description="Helical" evidence="10">
    <location>
        <begin position="290"/>
        <end position="316"/>
    </location>
</feature>
<dbReference type="PROSITE" id="PS50221">
    <property type="entry name" value="GAIN_B"/>
    <property type="match status" value="1"/>
</dbReference>
<evidence type="ECO:0000256" key="9">
    <source>
        <dbReference type="ARBA" id="ARBA00023180"/>
    </source>
</evidence>
<dbReference type="CDD" id="cd15040">
    <property type="entry name" value="7tmB2_Adhesion"/>
    <property type="match status" value="1"/>
</dbReference>
<dbReference type="OrthoDB" id="5968745at2759"/>
<evidence type="ECO:0000256" key="5">
    <source>
        <dbReference type="ARBA" id="ARBA00022729"/>
    </source>
</evidence>
<keyword evidence="8" id="KW-1015">Disulfide bond</keyword>
<dbReference type="InterPro" id="IPR000203">
    <property type="entry name" value="GPS"/>
</dbReference>
<dbReference type="FunCoup" id="A0A6P8IGW8">
    <property type="interactions" value="1321"/>
</dbReference>
<comment type="subcellular location">
    <subcellularLocation>
        <location evidence="1">Cell membrane</location>
        <topology evidence="1">Multi-pass membrane protein</topology>
    </subcellularLocation>
</comment>
<evidence type="ECO:0000256" key="3">
    <source>
        <dbReference type="ARBA" id="ARBA00022475"/>
    </source>
</evidence>
<dbReference type="PROSITE" id="PS00650">
    <property type="entry name" value="G_PROTEIN_RECEP_F2_2"/>
    <property type="match status" value="1"/>
</dbReference>
<dbReference type="PANTHER" id="PTHR12011:SF347">
    <property type="entry name" value="FI21270P1-RELATED"/>
    <property type="match status" value="1"/>
</dbReference>
<feature type="transmembrane region" description="Helical" evidence="10">
    <location>
        <begin position="440"/>
        <end position="464"/>
    </location>
</feature>
<dbReference type="AlphaFoldDB" id="A0A6P8IGW8"/>
<evidence type="ECO:0000256" key="7">
    <source>
        <dbReference type="ARBA" id="ARBA00023136"/>
    </source>
</evidence>
<evidence type="ECO:0000259" key="12">
    <source>
        <dbReference type="PROSITE" id="PS50261"/>
    </source>
</evidence>
<dbReference type="GeneID" id="116301192"/>
<keyword evidence="9" id="KW-0325">Glycoprotein</keyword>
<dbReference type="InterPro" id="IPR017981">
    <property type="entry name" value="GPCR_2-like_7TM"/>
</dbReference>
<dbReference type="PRINTS" id="PR00249">
    <property type="entry name" value="GPCRSECRETIN"/>
</dbReference>
<dbReference type="InterPro" id="IPR000832">
    <property type="entry name" value="GPCR_2_secretin-like"/>
</dbReference>
<feature type="transmembrane region" description="Helical" evidence="10">
    <location>
        <begin position="485"/>
        <end position="506"/>
    </location>
</feature>
<feature type="transmembrane region" description="Helical" evidence="10">
    <location>
        <begin position="328"/>
        <end position="345"/>
    </location>
</feature>
<protein>
    <submittedName>
        <fullName evidence="14">Adhesion G-protein coupled receptor D1-like</fullName>
    </submittedName>
</protein>
<feature type="transmembrane region" description="Helical" evidence="10">
    <location>
        <begin position="365"/>
        <end position="388"/>
    </location>
</feature>
<dbReference type="Gene3D" id="1.25.40.610">
    <property type="match status" value="1"/>
</dbReference>
<dbReference type="InterPro" id="IPR057244">
    <property type="entry name" value="GAIN_B"/>
</dbReference>
<dbReference type="Proteomes" id="UP000515163">
    <property type="component" value="Unplaced"/>
</dbReference>
<dbReference type="RefSeq" id="XP_031566072.1">
    <property type="nucleotide sequence ID" value="XM_031710212.1"/>
</dbReference>
<dbReference type="SUPFAM" id="SSF81321">
    <property type="entry name" value="Family A G protein-coupled receptor-like"/>
    <property type="match status" value="1"/>
</dbReference>
<keyword evidence="5" id="KW-0732">Signal</keyword>
<evidence type="ECO:0000313" key="13">
    <source>
        <dbReference type="Proteomes" id="UP000515163"/>
    </source>
</evidence>
<comment type="similarity">
    <text evidence="2">Belongs to the G-protein coupled receptor 2 family. Adhesion G-protein coupled receptor (ADGR) subfamily.</text>
</comment>
<keyword evidence="3" id="KW-1003">Cell membrane</keyword>
<evidence type="ECO:0000256" key="2">
    <source>
        <dbReference type="ARBA" id="ARBA00007343"/>
    </source>
</evidence>
<keyword evidence="7 10" id="KW-0472">Membrane</keyword>
<evidence type="ECO:0000256" key="1">
    <source>
        <dbReference type="ARBA" id="ARBA00004651"/>
    </source>
</evidence>
<gene>
    <name evidence="14" type="primary">LOC116301192</name>
</gene>
<dbReference type="SMART" id="SM00303">
    <property type="entry name" value="GPS"/>
    <property type="match status" value="1"/>
</dbReference>
<evidence type="ECO:0000256" key="8">
    <source>
        <dbReference type="ARBA" id="ARBA00023157"/>
    </source>
</evidence>
<feature type="domain" description="GAIN-B" evidence="11">
    <location>
        <begin position="110"/>
        <end position="283"/>
    </location>
</feature>
<accession>A0A6P8IGW8</accession>
<keyword evidence="13" id="KW-1185">Reference proteome</keyword>
<evidence type="ECO:0000256" key="10">
    <source>
        <dbReference type="SAM" id="Phobius"/>
    </source>
</evidence>
<dbReference type="InterPro" id="IPR046338">
    <property type="entry name" value="GAIN_dom_sf"/>
</dbReference>
<organism evidence="13 14">
    <name type="scientific">Actinia tenebrosa</name>
    <name type="common">Australian red waratah sea anemone</name>
    <dbReference type="NCBI Taxonomy" id="6105"/>
    <lineage>
        <taxon>Eukaryota</taxon>
        <taxon>Metazoa</taxon>
        <taxon>Cnidaria</taxon>
        <taxon>Anthozoa</taxon>
        <taxon>Hexacorallia</taxon>
        <taxon>Actiniaria</taxon>
        <taxon>Actiniidae</taxon>
        <taxon>Actinia</taxon>
    </lineage>
</organism>
<dbReference type="InterPro" id="IPR017983">
    <property type="entry name" value="GPCR_2_secretin-like_CS"/>
</dbReference>
<proteinExistence type="inferred from homology"/>
<dbReference type="Pfam" id="PF01825">
    <property type="entry name" value="GPS"/>
    <property type="match status" value="1"/>
</dbReference>
<reference evidence="14" key="1">
    <citation type="submission" date="2025-08" db="UniProtKB">
        <authorList>
            <consortium name="RefSeq"/>
        </authorList>
    </citation>
    <scope>IDENTIFICATION</scope>
    <source>
        <tissue evidence="14">Tentacle</tissue>
    </source>
</reference>
<dbReference type="Pfam" id="PF16489">
    <property type="entry name" value="GAIN"/>
    <property type="match status" value="1"/>
</dbReference>
<dbReference type="Gene3D" id="1.20.1070.10">
    <property type="entry name" value="Rhodopsin 7-helix transmembrane proteins"/>
    <property type="match status" value="1"/>
</dbReference>
<dbReference type="InParanoid" id="A0A6P8IGW8"/>
<feature type="transmembrane region" description="Helical" evidence="10">
    <location>
        <begin position="400"/>
        <end position="420"/>
    </location>
</feature>
<sequence length="594" mass="67048">MKMKNLDSSCRNTTNVLIDNLHKQSRKEMKSQDLITAVYAIDVIAAMGKHKNFMDKKNGEKIVSTTSNLLEPRNSKSWQQLREGKNAHIPKTLVRAMDIFGRIIANTSLTNTTIIIGRNLAIEAKKIEPNTEFPLDGVNFTYNESSISLPAEIFDTSEQSIVVNIIYLTLGDILQLPLNYTDLNRKRMNAVNVSTTTISSTVTPRKEIKTSGVKIILKNKRSFPELNDSSSRICVSWNPESSYGAWSDYGCQLVPGESDSEKTTCVCSHLTLFATFMDPHQIPLSSNDRFILEFISTIGCAISLFSIALTMAVILPNWRRLKSPRIEVLVNICASIGIVCFLVLVEHPARQNKVMCKAMAVLLHYFLLTAFAWMFCEGILLHMVLIKVDMTGATRYSKKHLYLIGWGFPLLIVLISLWATELKGYGDSPYVCWLSVKNGVTWAFVAPALVVIGANLMVLMKIIARLKNLQKIRNNSLRKQVATGTRAIAATMPLLGVTWLFGMLTFHTNLTVFKYLFTICNSLQGVFIFIFHCLLDRQVRKVFKSSLRRSKRRTGPQPPVIQMKPYKPYIINTPQEPNRHKERRKACINNVGIF</sequence>
<evidence type="ECO:0000256" key="4">
    <source>
        <dbReference type="ARBA" id="ARBA00022692"/>
    </source>
</evidence>
<evidence type="ECO:0000256" key="6">
    <source>
        <dbReference type="ARBA" id="ARBA00022989"/>
    </source>
</evidence>
<dbReference type="FunFam" id="1.20.1070.10:FF:000058">
    <property type="entry name" value="Adhesion G protein-coupled receptor F5"/>
    <property type="match status" value="1"/>
</dbReference>
<dbReference type="PANTHER" id="PTHR12011">
    <property type="entry name" value="ADHESION G-PROTEIN COUPLED RECEPTOR"/>
    <property type="match status" value="1"/>
</dbReference>